<dbReference type="PANTHER" id="PTHR37199">
    <property type="entry name" value="TRANSMEMBRANE PROTEIN"/>
    <property type="match status" value="1"/>
</dbReference>
<feature type="transmembrane region" description="Helical" evidence="1">
    <location>
        <begin position="22"/>
        <end position="41"/>
    </location>
</feature>
<sequence>MVRQWKDEVFGYEGANIGGGDVILLIWAIMITFSLISFIIFSCSDGASKDKTSSATDTHVYGSGCAAAGCGAACGG</sequence>
<keyword evidence="3" id="KW-1185">Reference proteome</keyword>
<evidence type="ECO:0000256" key="1">
    <source>
        <dbReference type="SAM" id="Phobius"/>
    </source>
</evidence>
<name>A0A2G5CQ41_AQUCA</name>
<keyword evidence="1" id="KW-0812">Transmembrane</keyword>
<dbReference type="PANTHER" id="PTHR37199:SF5">
    <property type="entry name" value="TRANSMEMBRANE PROTEIN"/>
    <property type="match status" value="1"/>
</dbReference>
<dbReference type="EMBL" id="KZ305058">
    <property type="protein sequence ID" value="PIA33415.1"/>
    <property type="molecule type" value="Genomic_DNA"/>
</dbReference>
<proteinExistence type="predicted"/>
<reference evidence="2 3" key="1">
    <citation type="submission" date="2017-09" db="EMBL/GenBank/DDBJ databases">
        <title>WGS assembly of Aquilegia coerulea Goldsmith.</title>
        <authorList>
            <person name="Hodges S."/>
            <person name="Kramer E."/>
            <person name="Nordborg M."/>
            <person name="Tomkins J."/>
            <person name="Borevitz J."/>
            <person name="Derieg N."/>
            <person name="Yan J."/>
            <person name="Mihaltcheva S."/>
            <person name="Hayes R.D."/>
            <person name="Rokhsar D."/>
        </authorList>
    </citation>
    <scope>NUCLEOTIDE SEQUENCE [LARGE SCALE GENOMIC DNA]</scope>
    <source>
        <strain evidence="3">cv. Goldsmith</strain>
    </source>
</reference>
<dbReference type="AlphaFoldDB" id="A0A2G5CQ41"/>
<organism evidence="2 3">
    <name type="scientific">Aquilegia coerulea</name>
    <name type="common">Rocky mountain columbine</name>
    <dbReference type="NCBI Taxonomy" id="218851"/>
    <lineage>
        <taxon>Eukaryota</taxon>
        <taxon>Viridiplantae</taxon>
        <taxon>Streptophyta</taxon>
        <taxon>Embryophyta</taxon>
        <taxon>Tracheophyta</taxon>
        <taxon>Spermatophyta</taxon>
        <taxon>Magnoliopsida</taxon>
        <taxon>Ranunculales</taxon>
        <taxon>Ranunculaceae</taxon>
        <taxon>Thalictroideae</taxon>
        <taxon>Aquilegia</taxon>
    </lineage>
</organism>
<keyword evidence="1" id="KW-0472">Membrane</keyword>
<dbReference type="InParanoid" id="A0A2G5CQ41"/>
<gene>
    <name evidence="2" type="ORF">AQUCO_04100088v1</name>
</gene>
<dbReference type="Proteomes" id="UP000230069">
    <property type="component" value="Unassembled WGS sequence"/>
</dbReference>
<evidence type="ECO:0000313" key="3">
    <source>
        <dbReference type="Proteomes" id="UP000230069"/>
    </source>
</evidence>
<protein>
    <submittedName>
        <fullName evidence="2">Uncharacterized protein</fullName>
    </submittedName>
</protein>
<accession>A0A2G5CQ41</accession>
<keyword evidence="1" id="KW-1133">Transmembrane helix</keyword>
<evidence type="ECO:0000313" key="2">
    <source>
        <dbReference type="EMBL" id="PIA33415.1"/>
    </source>
</evidence>